<dbReference type="InterPro" id="IPR029068">
    <property type="entry name" value="Glyas_Bleomycin-R_OHBP_Dase"/>
</dbReference>
<sequence length="96" mass="10459">MRPNLLVIYTTRVDECREFYASLGMDFRPERHGDGPLHHAAVLPDGTVFEIYPAGAGRETGALRLGFAVEESAGRPAGRRVLRDPDGRAVEVHTGG</sequence>
<gene>
    <name evidence="1" type="ORF">GCM10010517_59430</name>
</gene>
<name>A0ABP6IKX9_9ACTN</name>
<protein>
    <submittedName>
        <fullName evidence="1">Glyoxalase/bleomycin resistance/extradiol dioxygenase family protein</fullName>
    </submittedName>
</protein>
<dbReference type="Proteomes" id="UP001500831">
    <property type="component" value="Unassembled WGS sequence"/>
</dbReference>
<organism evidence="1 2">
    <name type="scientific">Streptosporangium fragile</name>
    <dbReference type="NCBI Taxonomy" id="46186"/>
    <lineage>
        <taxon>Bacteria</taxon>
        <taxon>Bacillati</taxon>
        <taxon>Actinomycetota</taxon>
        <taxon>Actinomycetes</taxon>
        <taxon>Streptosporangiales</taxon>
        <taxon>Streptosporangiaceae</taxon>
        <taxon>Streptosporangium</taxon>
    </lineage>
</organism>
<keyword evidence="1" id="KW-0560">Oxidoreductase</keyword>
<dbReference type="SUPFAM" id="SSF54593">
    <property type="entry name" value="Glyoxalase/Bleomycin resistance protein/Dihydroxybiphenyl dioxygenase"/>
    <property type="match status" value="1"/>
</dbReference>
<comment type="caution">
    <text evidence="1">The sequence shown here is derived from an EMBL/GenBank/DDBJ whole genome shotgun (WGS) entry which is preliminary data.</text>
</comment>
<dbReference type="RefSeq" id="WP_344978475.1">
    <property type="nucleotide sequence ID" value="NZ_BAAAVI010000054.1"/>
</dbReference>
<dbReference type="EMBL" id="BAAAVI010000054">
    <property type="protein sequence ID" value="GAA2894730.1"/>
    <property type="molecule type" value="Genomic_DNA"/>
</dbReference>
<accession>A0ABP6IKX9</accession>
<dbReference type="GO" id="GO:0051213">
    <property type="term" value="F:dioxygenase activity"/>
    <property type="evidence" value="ECO:0007669"/>
    <property type="project" value="UniProtKB-KW"/>
</dbReference>
<evidence type="ECO:0000313" key="2">
    <source>
        <dbReference type="Proteomes" id="UP001500831"/>
    </source>
</evidence>
<reference evidence="2" key="1">
    <citation type="journal article" date="2019" name="Int. J. Syst. Evol. Microbiol.">
        <title>The Global Catalogue of Microorganisms (GCM) 10K type strain sequencing project: providing services to taxonomists for standard genome sequencing and annotation.</title>
        <authorList>
            <consortium name="The Broad Institute Genomics Platform"/>
            <consortium name="The Broad Institute Genome Sequencing Center for Infectious Disease"/>
            <person name="Wu L."/>
            <person name="Ma J."/>
        </authorList>
    </citation>
    <scope>NUCLEOTIDE SEQUENCE [LARGE SCALE GENOMIC DNA]</scope>
    <source>
        <strain evidence="2">JCM 6242</strain>
    </source>
</reference>
<keyword evidence="2" id="KW-1185">Reference proteome</keyword>
<keyword evidence="1" id="KW-0223">Dioxygenase</keyword>
<evidence type="ECO:0000313" key="1">
    <source>
        <dbReference type="EMBL" id="GAA2894730.1"/>
    </source>
</evidence>
<proteinExistence type="predicted"/>
<dbReference type="Gene3D" id="3.10.180.10">
    <property type="entry name" value="2,3-Dihydroxybiphenyl 1,2-Dioxygenase, domain 1"/>
    <property type="match status" value="1"/>
</dbReference>